<name>A0AC61S8U8_9EURY</name>
<reference evidence="1" key="1">
    <citation type="submission" date="2018-09" db="EMBL/GenBank/DDBJ databases">
        <title>A genomic encyclopedia of anaerobic methanotrophic archaea.</title>
        <authorList>
            <person name="Skennerton C.T."/>
            <person name="Chadwick G.L."/>
            <person name="Laso-Perez R."/>
            <person name="Leu A.O."/>
            <person name="Speth D.R."/>
            <person name="Yu H."/>
            <person name="Morgan-Lang C."/>
            <person name="Hatzenpichler R."/>
            <person name="Goudeau D."/>
            <person name="Malmstrom R."/>
            <person name="Woyke T."/>
            <person name="Hallam S."/>
            <person name="Tyson G.W."/>
            <person name="Wegener G."/>
            <person name="Boetius A."/>
            <person name="Orphan V.J."/>
        </authorList>
    </citation>
    <scope>NUCLEOTIDE SEQUENCE</scope>
    <source>
        <strain evidence="1">CONS3730D10UFb2</strain>
    </source>
</reference>
<proteinExistence type="predicted"/>
<accession>A0AC61S8U8</accession>
<evidence type="ECO:0000313" key="2">
    <source>
        <dbReference type="Proteomes" id="UP000315423"/>
    </source>
</evidence>
<protein>
    <submittedName>
        <fullName evidence="1">Radical SAM protein</fullName>
    </submittedName>
</protein>
<dbReference type="Proteomes" id="UP000315423">
    <property type="component" value="Unassembled WGS sequence"/>
</dbReference>
<comment type="caution">
    <text evidence="1">The sequence shown here is derived from an EMBL/GenBank/DDBJ whole genome shotgun (WGS) entry which is preliminary data.</text>
</comment>
<dbReference type="EMBL" id="QYBA01000260">
    <property type="protein sequence ID" value="TKY91105.1"/>
    <property type="molecule type" value="Genomic_DNA"/>
</dbReference>
<evidence type="ECO:0000313" key="1">
    <source>
        <dbReference type="EMBL" id="TKY91105.1"/>
    </source>
</evidence>
<sequence length="425" mass="49320">MKDIFPGPGKISIQSLDFIYPATLLTETHDVEIYDANILDSSYEQILEFVERYSPDVTILTTAPNYLFWRCCPLGISTPKELSLLIKKESDTKLILIGPHPTVSPEWVINECQADFLIRGEPEISLYEFIKSNLEDTNIKGVYGNGVTTNGIAVVDNLEDLPVCDYSLIKQYKYHAYLAKNYKTGAIIEFSRGCKFNCIFCFNQLFRNKYRARPVCKVIEEIKLLKEKYGYQYFYFIDELFNHDTPQFRLLLKELKDLNIQIGCQCRPDIMNEDLLKEMKNAGCLIIEYGIESFAKEILYGLHKNINVKKSKFIIEKTSEIGIITRGFILYGLPDENIKSLETTRRMVWALNSKIFIGSNIVIPYPTTQLFKQVYGSKTEIGKSEWNYCSKNIGKLSHTHKFVIMLYRYIIHVQNRAKLLYKKYK</sequence>
<organism evidence="1 2">
    <name type="scientific">Candidatus Methanomarinus sp</name>
    <dbReference type="NCBI Taxonomy" id="3386244"/>
    <lineage>
        <taxon>Archaea</taxon>
        <taxon>Methanobacteriati</taxon>
        <taxon>Methanobacteriota</taxon>
        <taxon>Stenosarchaea group</taxon>
        <taxon>Methanomicrobia</taxon>
        <taxon>Methanosarcinales</taxon>
        <taxon>ANME-2 cluster</taxon>
        <taxon>Candidatus Methanocomedenaceae</taxon>
        <taxon>Candidatus Methanomarinus</taxon>
    </lineage>
</organism>
<gene>
    <name evidence="1" type="ORF">C5S46_07575</name>
</gene>